<keyword evidence="2" id="KW-1185">Reference proteome</keyword>
<dbReference type="AlphaFoldDB" id="A0A9Q0KF76"/>
<reference evidence="1" key="1">
    <citation type="journal article" date="2023" name="Plant J.">
        <title>The genome of the king protea, Protea cynaroides.</title>
        <authorList>
            <person name="Chang J."/>
            <person name="Duong T.A."/>
            <person name="Schoeman C."/>
            <person name="Ma X."/>
            <person name="Roodt D."/>
            <person name="Barker N."/>
            <person name="Li Z."/>
            <person name="Van de Peer Y."/>
            <person name="Mizrachi E."/>
        </authorList>
    </citation>
    <scope>NUCLEOTIDE SEQUENCE</scope>
    <source>
        <tissue evidence="1">Young leaves</tissue>
    </source>
</reference>
<name>A0A9Q0KF76_9MAGN</name>
<gene>
    <name evidence="1" type="ORF">NE237_016083</name>
</gene>
<protein>
    <submittedName>
        <fullName evidence="1">Uncharacterized protein</fullName>
    </submittedName>
</protein>
<sequence length="100" mass="11746">MSIVPDTVTEDFTWSMLRFLMPVDIHPLLVTNLVNRSSMFLDNLRNLLFRYHQRIPSMEQVSTWMLEGFDPPTGPRTELYKRWTKPALVVPDNSPLQRAK</sequence>
<dbReference type="Proteomes" id="UP001141806">
    <property type="component" value="Unassembled WGS sequence"/>
</dbReference>
<comment type="caution">
    <text evidence="1">The sequence shown here is derived from an EMBL/GenBank/DDBJ whole genome shotgun (WGS) entry which is preliminary data.</text>
</comment>
<dbReference type="EMBL" id="JAMYWD010000006">
    <property type="protein sequence ID" value="KAJ4969382.1"/>
    <property type="molecule type" value="Genomic_DNA"/>
</dbReference>
<evidence type="ECO:0000313" key="1">
    <source>
        <dbReference type="EMBL" id="KAJ4969382.1"/>
    </source>
</evidence>
<proteinExistence type="predicted"/>
<organism evidence="1 2">
    <name type="scientific">Protea cynaroides</name>
    <dbReference type="NCBI Taxonomy" id="273540"/>
    <lineage>
        <taxon>Eukaryota</taxon>
        <taxon>Viridiplantae</taxon>
        <taxon>Streptophyta</taxon>
        <taxon>Embryophyta</taxon>
        <taxon>Tracheophyta</taxon>
        <taxon>Spermatophyta</taxon>
        <taxon>Magnoliopsida</taxon>
        <taxon>Proteales</taxon>
        <taxon>Proteaceae</taxon>
        <taxon>Protea</taxon>
    </lineage>
</organism>
<evidence type="ECO:0000313" key="2">
    <source>
        <dbReference type="Proteomes" id="UP001141806"/>
    </source>
</evidence>
<accession>A0A9Q0KF76</accession>